<dbReference type="PANTHER" id="PTHR31061:SF24">
    <property type="entry name" value="LD22376P"/>
    <property type="match status" value="1"/>
</dbReference>
<feature type="transmembrane region" description="Helical" evidence="1">
    <location>
        <begin position="215"/>
        <end position="236"/>
    </location>
</feature>
<feature type="transmembrane region" description="Helical" evidence="1">
    <location>
        <begin position="309"/>
        <end position="326"/>
    </location>
</feature>
<evidence type="ECO:0000313" key="3">
    <source>
        <dbReference type="EMBL" id="KPU44733.1"/>
    </source>
</evidence>
<evidence type="ECO:0000313" key="4">
    <source>
        <dbReference type="Proteomes" id="UP000050326"/>
    </source>
</evidence>
<dbReference type="PATRIC" id="fig|36849.3.peg.1916"/>
<keyword evidence="4" id="KW-1185">Reference proteome</keyword>
<protein>
    <recommendedName>
        <fullName evidence="2">DUF5009 domain-containing protein</fullName>
    </recommendedName>
</protein>
<feature type="transmembrane region" description="Helical" evidence="1">
    <location>
        <begin position="135"/>
        <end position="152"/>
    </location>
</feature>
<dbReference type="STRING" id="36849.OXPF_18190"/>
<keyword evidence="1" id="KW-0472">Membrane</keyword>
<dbReference type="InterPro" id="IPR032176">
    <property type="entry name" value="DUF5009"/>
</dbReference>
<comment type="caution">
    <text evidence="3">The sequence shown here is derived from an EMBL/GenBank/DDBJ whole genome shotgun (WGS) entry which is preliminary data.</text>
</comment>
<gene>
    <name evidence="3" type="ORF">OXPF_18190</name>
</gene>
<keyword evidence="1" id="KW-0812">Transmembrane</keyword>
<dbReference type="PANTHER" id="PTHR31061">
    <property type="entry name" value="LD22376P"/>
    <property type="match status" value="1"/>
</dbReference>
<dbReference type="Proteomes" id="UP000050326">
    <property type="component" value="Unassembled WGS sequence"/>
</dbReference>
<organism evidence="3 4">
    <name type="scientific">Oxobacter pfennigii</name>
    <dbReference type="NCBI Taxonomy" id="36849"/>
    <lineage>
        <taxon>Bacteria</taxon>
        <taxon>Bacillati</taxon>
        <taxon>Bacillota</taxon>
        <taxon>Clostridia</taxon>
        <taxon>Eubacteriales</taxon>
        <taxon>Clostridiaceae</taxon>
        <taxon>Oxobacter</taxon>
    </lineage>
</organism>
<dbReference type="AlphaFoldDB" id="A0A0P8YC82"/>
<sequence length="392" mass="43649">MQEDNFSKDSRVHKEANSKIAASNQTRMKCIDAFRGITIASMLFIENPGNYEHVSSSFVHAPWDGLTWADYVFPFFIFIAGTVIPNSVRRRMDKGQSKLKILIHILHRAAVLFLMGLFLNGFPAFNFSAIRIPGVLQRIAVVYLVAGILVLWTNAFIQGAISIFILVIYYLMIKYISVPGYGPGILAKDGNLVQYVDMLILKGHLYTSTWDPEGLISTIPAISTILFGVIGGQVLLSERLKSINKIGYLIISGVISMVLGTMAGKYIPINKDLWSSSYVLYTCGAALIILGVCYLILDVIGYSTVFKPFLILGSNPIFIYIGFHLVSKTLWVLQVPDKAAGVNLPLNLYLCNKLFTPWAGNINDSYYFSIAYTLLWVLIVLIKDSLLYRGNV</sequence>
<feature type="transmembrane region" description="Helical" evidence="1">
    <location>
        <begin position="279"/>
        <end position="297"/>
    </location>
</feature>
<name>A0A0P8YC82_9CLOT</name>
<dbReference type="OrthoDB" id="9788724at2"/>
<feature type="transmembrane region" description="Helical" evidence="1">
    <location>
        <begin position="248"/>
        <end position="267"/>
    </location>
</feature>
<feature type="transmembrane region" description="Helical" evidence="1">
    <location>
        <begin position="71"/>
        <end position="88"/>
    </location>
</feature>
<evidence type="ECO:0000256" key="1">
    <source>
        <dbReference type="SAM" id="Phobius"/>
    </source>
</evidence>
<dbReference type="EMBL" id="LKET01000029">
    <property type="protein sequence ID" value="KPU44733.1"/>
    <property type="molecule type" value="Genomic_DNA"/>
</dbReference>
<proteinExistence type="predicted"/>
<evidence type="ECO:0000259" key="2">
    <source>
        <dbReference type="Pfam" id="PF16401"/>
    </source>
</evidence>
<keyword evidence="1" id="KW-1133">Transmembrane helix</keyword>
<accession>A0A0P8YC82</accession>
<dbReference type="RefSeq" id="WP_054874866.1">
    <property type="nucleotide sequence ID" value="NZ_LKET01000029.1"/>
</dbReference>
<feature type="transmembrane region" description="Helical" evidence="1">
    <location>
        <begin position="159"/>
        <end position="178"/>
    </location>
</feature>
<reference evidence="3 4" key="1">
    <citation type="submission" date="2015-09" db="EMBL/GenBank/DDBJ databases">
        <title>Genome sequence of Oxobacter pfennigii DSM 3222.</title>
        <authorList>
            <person name="Poehlein A."/>
            <person name="Bengelsdorf F.R."/>
            <person name="Schiel-Bengelsdorf B."/>
            <person name="Duerre P."/>
            <person name="Daniel R."/>
        </authorList>
    </citation>
    <scope>NUCLEOTIDE SEQUENCE [LARGE SCALE GENOMIC DNA]</scope>
    <source>
        <strain evidence="3 4">DSM 3222</strain>
    </source>
</reference>
<feature type="transmembrane region" description="Helical" evidence="1">
    <location>
        <begin position="365"/>
        <end position="382"/>
    </location>
</feature>
<feature type="domain" description="DUF5009" evidence="2">
    <location>
        <begin position="63"/>
        <end position="142"/>
    </location>
</feature>
<dbReference type="Pfam" id="PF16401">
    <property type="entry name" value="DUF5009"/>
    <property type="match status" value="1"/>
</dbReference>